<proteinExistence type="predicted"/>
<sequence>GKVSPRKLEREESNSLAASLTPLEFPDSIPSPSAFRCTAFAAPVSLPVLSILKTQLATASPRVRVCVVCVVLEDAFTGPTEQPQDLSAVLAAAAVVVGAIRLSCTRFQKQTR</sequence>
<dbReference type="EMBL" id="GDJX01022006">
    <property type="protein sequence ID" value="JAT45930.1"/>
    <property type="molecule type" value="Transcribed_RNA"/>
</dbReference>
<dbReference type="AlphaFoldDB" id="A0A1D1XU72"/>
<feature type="non-terminal residue" evidence="1">
    <location>
        <position position="1"/>
    </location>
</feature>
<organism evidence="1">
    <name type="scientific">Anthurium amnicola</name>
    <dbReference type="NCBI Taxonomy" id="1678845"/>
    <lineage>
        <taxon>Eukaryota</taxon>
        <taxon>Viridiplantae</taxon>
        <taxon>Streptophyta</taxon>
        <taxon>Embryophyta</taxon>
        <taxon>Tracheophyta</taxon>
        <taxon>Spermatophyta</taxon>
        <taxon>Magnoliopsida</taxon>
        <taxon>Liliopsida</taxon>
        <taxon>Araceae</taxon>
        <taxon>Pothoideae</taxon>
        <taxon>Potheae</taxon>
        <taxon>Anthurium</taxon>
    </lineage>
</organism>
<protein>
    <submittedName>
        <fullName evidence="1">Porphobilinogen deaminase</fullName>
    </submittedName>
</protein>
<evidence type="ECO:0000313" key="1">
    <source>
        <dbReference type="EMBL" id="JAT45930.1"/>
    </source>
</evidence>
<gene>
    <name evidence="1" type="primary">hemC_4</name>
    <name evidence="1" type="ORF">g.71761</name>
</gene>
<reference evidence="1" key="1">
    <citation type="submission" date="2015-07" db="EMBL/GenBank/DDBJ databases">
        <title>Transcriptome Assembly of Anthurium amnicola.</title>
        <authorList>
            <person name="Suzuki J."/>
        </authorList>
    </citation>
    <scope>NUCLEOTIDE SEQUENCE</scope>
</reference>
<name>A0A1D1XU72_9ARAE</name>
<accession>A0A1D1XU72</accession>